<dbReference type="Gene3D" id="3.60.15.10">
    <property type="entry name" value="Ribonuclease Z/Hydroxyacylglutathione hydrolase-like"/>
    <property type="match status" value="1"/>
</dbReference>
<dbReference type="PANTHER" id="PTHR30619">
    <property type="entry name" value="DNA INTERNALIZATION/COMPETENCE PROTEIN COMEC/REC2"/>
    <property type="match status" value="1"/>
</dbReference>
<keyword evidence="2" id="KW-1185">Reference proteome</keyword>
<dbReference type="Proteomes" id="UP000231701">
    <property type="component" value="Chromosome"/>
</dbReference>
<organism evidence="1 2">
    <name type="scientific">Mariprofundus aestuarium</name>
    <dbReference type="NCBI Taxonomy" id="1921086"/>
    <lineage>
        <taxon>Bacteria</taxon>
        <taxon>Pseudomonadati</taxon>
        <taxon>Pseudomonadota</taxon>
        <taxon>Candidatius Mariprofundia</taxon>
        <taxon>Mariprofundales</taxon>
        <taxon>Mariprofundaceae</taxon>
        <taxon>Mariprofundus</taxon>
    </lineage>
</organism>
<evidence type="ECO:0000313" key="2">
    <source>
        <dbReference type="Proteomes" id="UP000231701"/>
    </source>
</evidence>
<protein>
    <submittedName>
        <fullName evidence="1">Competence protein ComEC</fullName>
    </submittedName>
</protein>
<proteinExistence type="predicted"/>
<dbReference type="KEGG" id="maes:Ga0123461_2093"/>
<dbReference type="AlphaFoldDB" id="A0A2K8L2Q1"/>
<dbReference type="PANTHER" id="PTHR30619:SF1">
    <property type="entry name" value="RECOMBINATION PROTEIN 2"/>
    <property type="match status" value="1"/>
</dbReference>
<dbReference type="EMBL" id="CP018799">
    <property type="protein sequence ID" value="ATX80499.1"/>
    <property type="molecule type" value="Genomic_DNA"/>
</dbReference>
<accession>A0A2K8L2Q1</accession>
<sequence>MLWPQRGHSPANHNNSSLVLSVRLKNGKMLLFPDDIEAKVERALLADGVNPVDAMLMPPHGSRSSSLPAFVKRMQPGLAIAQTGKDNHFGFPHAVVTSRYRASGSELANSSDGAVVVRLKDKFHPETWPSDKRSRRDMALKWWQESR</sequence>
<gene>
    <name evidence="1" type="ORF">Ga0123461_2093</name>
</gene>
<dbReference type="SUPFAM" id="SSF56281">
    <property type="entry name" value="Metallo-hydrolase/oxidoreductase"/>
    <property type="match status" value="1"/>
</dbReference>
<name>A0A2K8L2Q1_MARES</name>
<dbReference type="InterPro" id="IPR036866">
    <property type="entry name" value="RibonucZ/Hydroxyglut_hydro"/>
</dbReference>
<dbReference type="InterPro" id="IPR052159">
    <property type="entry name" value="Competence_DNA_uptake"/>
</dbReference>
<reference evidence="1 2" key="1">
    <citation type="submission" date="2016-12" db="EMBL/GenBank/DDBJ databases">
        <title>Isolation and genomic insights into novel planktonic Zetaproteobacteria from stratified waters of the Chesapeake Bay.</title>
        <authorList>
            <person name="McAllister S.M."/>
            <person name="Kato S."/>
            <person name="Chan C.S."/>
            <person name="Chiu B.K."/>
            <person name="Field E.K."/>
        </authorList>
    </citation>
    <scope>NUCLEOTIDE SEQUENCE [LARGE SCALE GENOMIC DNA]</scope>
    <source>
        <strain evidence="1 2">CP-5</strain>
    </source>
</reference>
<evidence type="ECO:0000313" key="1">
    <source>
        <dbReference type="EMBL" id="ATX80499.1"/>
    </source>
</evidence>